<sequence>MEITFVKSHDKREHFACADVVVVGGTERVTGGHQGIGIESGCIPLRLCVVSSSRHHQMKSQVAIRPNAHLDLHHRLSDEYGGNVGPLTVRPPPLCSLVPQVVRLTASNEHNLGSSPTSGQPRAWWHHLLAANENALSPAPLGRALAFPVSPWKALFAGVNAPRLSQVNSVCDNLERSVLQADSPSRSGVAVVAPSFPLFGPWQMDASTLILRMFPKRLSSPLMSLCLQKCD</sequence>
<keyword evidence="2" id="KW-1185">Reference proteome</keyword>
<organism evidence="1 2">
    <name type="scientific">Mesocestoides corti</name>
    <name type="common">Flatworm</name>
    <dbReference type="NCBI Taxonomy" id="53468"/>
    <lineage>
        <taxon>Eukaryota</taxon>
        <taxon>Metazoa</taxon>
        <taxon>Spiralia</taxon>
        <taxon>Lophotrochozoa</taxon>
        <taxon>Platyhelminthes</taxon>
        <taxon>Cestoda</taxon>
        <taxon>Eucestoda</taxon>
        <taxon>Cyclophyllidea</taxon>
        <taxon>Mesocestoididae</taxon>
        <taxon>Mesocestoides</taxon>
    </lineage>
</organism>
<dbReference type="EMBL" id="UXSR01001041">
    <property type="protein sequence ID" value="VDD77839.1"/>
    <property type="molecule type" value="Genomic_DNA"/>
</dbReference>
<gene>
    <name evidence="1" type="ORF">MCOS_LOCUS3842</name>
</gene>
<evidence type="ECO:0000313" key="1">
    <source>
        <dbReference type="EMBL" id="VDD77839.1"/>
    </source>
</evidence>
<proteinExistence type="predicted"/>
<accession>A0A0R3UA93</accession>
<dbReference type="Proteomes" id="UP000267029">
    <property type="component" value="Unassembled WGS sequence"/>
</dbReference>
<evidence type="ECO:0000313" key="2">
    <source>
        <dbReference type="Proteomes" id="UP000267029"/>
    </source>
</evidence>
<name>A0A0R3UA93_MESCO</name>
<protein>
    <submittedName>
        <fullName evidence="1">Uncharacterized protein</fullName>
    </submittedName>
</protein>
<reference evidence="1 2" key="1">
    <citation type="submission" date="2018-10" db="EMBL/GenBank/DDBJ databases">
        <authorList>
            <consortium name="Pathogen Informatics"/>
        </authorList>
    </citation>
    <scope>NUCLEOTIDE SEQUENCE [LARGE SCALE GENOMIC DNA]</scope>
</reference>
<dbReference type="AlphaFoldDB" id="A0A0R3UA93"/>